<dbReference type="AlphaFoldDB" id="A0A415STF9"/>
<organism evidence="3 4">
    <name type="scientific">Phocaeicola plebeius</name>
    <dbReference type="NCBI Taxonomy" id="310297"/>
    <lineage>
        <taxon>Bacteria</taxon>
        <taxon>Pseudomonadati</taxon>
        <taxon>Bacteroidota</taxon>
        <taxon>Bacteroidia</taxon>
        <taxon>Bacteroidales</taxon>
        <taxon>Bacteroidaceae</taxon>
        <taxon>Phocaeicola</taxon>
    </lineage>
</organism>
<dbReference type="SUPFAM" id="SSF52540">
    <property type="entry name" value="P-loop containing nucleoside triphosphate hydrolases"/>
    <property type="match status" value="2"/>
</dbReference>
<dbReference type="Proteomes" id="UP000285109">
    <property type="component" value="Unassembled WGS sequence"/>
</dbReference>
<name>A0A415STF9_9BACT</name>
<feature type="transmembrane region" description="Helical" evidence="1">
    <location>
        <begin position="140"/>
        <end position="163"/>
    </location>
</feature>
<keyword evidence="1" id="KW-0812">Transmembrane</keyword>
<comment type="caution">
    <text evidence="3">The sequence shown here is derived from an EMBL/GenBank/DDBJ whole genome shotgun (WGS) entry which is preliminary data.</text>
</comment>
<dbReference type="Gene3D" id="3.40.50.300">
    <property type="entry name" value="P-loop containing nucleotide triphosphate hydrolases"/>
    <property type="match status" value="1"/>
</dbReference>
<dbReference type="EMBL" id="QRQK01000044">
    <property type="protein sequence ID" value="RHM92368.1"/>
    <property type="molecule type" value="Genomic_DNA"/>
</dbReference>
<dbReference type="InterPro" id="IPR048428">
    <property type="entry name" value="YobI-NTPase"/>
</dbReference>
<dbReference type="InterPro" id="IPR027417">
    <property type="entry name" value="P-loop_NTPase"/>
</dbReference>
<gene>
    <name evidence="3" type="ORF">DWZ34_15995</name>
</gene>
<protein>
    <recommendedName>
        <fullName evidence="2">YobI-like P-loop NTPase domain-containing protein</fullName>
    </recommendedName>
</protein>
<evidence type="ECO:0000313" key="3">
    <source>
        <dbReference type="EMBL" id="RHM92368.1"/>
    </source>
</evidence>
<accession>A0A415STF9</accession>
<proteinExistence type="predicted"/>
<evidence type="ECO:0000259" key="2">
    <source>
        <dbReference type="Pfam" id="PF20693"/>
    </source>
</evidence>
<evidence type="ECO:0000313" key="4">
    <source>
        <dbReference type="Proteomes" id="UP000285109"/>
    </source>
</evidence>
<feature type="domain" description="YobI-like P-loop NTPase" evidence="2">
    <location>
        <begin position="25"/>
        <end position="396"/>
    </location>
</feature>
<evidence type="ECO:0000256" key="1">
    <source>
        <dbReference type="SAM" id="Phobius"/>
    </source>
</evidence>
<keyword evidence="1" id="KW-0472">Membrane</keyword>
<dbReference type="Pfam" id="PF20693">
    <property type="entry name" value="YobI-ATPase"/>
    <property type="match status" value="1"/>
</dbReference>
<feature type="transmembrane region" description="Helical" evidence="1">
    <location>
        <begin position="175"/>
        <end position="193"/>
    </location>
</feature>
<keyword evidence="1" id="KW-1133">Transmembrane helix</keyword>
<reference evidence="3 4" key="1">
    <citation type="submission" date="2018-08" db="EMBL/GenBank/DDBJ databases">
        <title>A genome reference for cultivated species of the human gut microbiota.</title>
        <authorList>
            <person name="Zou Y."/>
            <person name="Xue W."/>
            <person name="Luo G."/>
        </authorList>
    </citation>
    <scope>NUCLEOTIDE SEQUENCE [LARGE SCALE GENOMIC DNA]</scope>
    <source>
        <strain evidence="3 4">AF31-28B-AC</strain>
    </source>
</reference>
<dbReference type="RefSeq" id="WP_118494929.1">
    <property type="nucleotide sequence ID" value="NZ_CATWOP010000035.1"/>
</dbReference>
<sequence>MLEPLLPKDLTEKDAAFKTVEELHEVIDKALDEGEIKNIALTGPFGSGKSSVLQTLRKRYKEFEYLPISLATLQANEDSDNKAGLNIDDEQIELLNRKIEYSILQQLIYREKASTVPNSRFRRIIHIDDKRLKVLSFHGVLFFVAILIAFEPSWFIVSSIYQLLDFGIWNIVPDILAVGYMLYFLFIVLGYVIKSYSNSKLNKLNLKDGEIELKEENSIFNKHLDEILYFFQVTKYNVVIIEDLDRFGTSKIFLKLRELNQLINESKIVGRNLVFLYAVKDDIFINEERTKFFDYITTVIPVINPSNSKDKLKVALKERGLDENEIMDGDLADMAFFIQDMRILTNIANEFQQYREKLCTGNNQKLNLTKLLAMIVYKNYYPKDFAMLHRREGKVYSCIKAKPLFAKFALNEIELKEKALEEEYQEYLKVRHLKEEDLRLLYLLKLKSRCTNDLRMFIIDGHEYSLELIADNEKLFDTLLSSSSINYTFTNYHYNNHRTSINVNLEDINQTMNFKTRMALLKKSEEDFERKRSELIREKLNVHKYKLSRLIGYYKQGNSEPYKSIKLSEMMDVFIRRGFIDEEYYDYISFFYEGMVSLSDRELLLSIKRDIPKEYSYHIDKVENFVKELLPYMFETKAILNNDLLDYVSSFHKDYFNLMMYILETNQAPLDFLAQYYLYGNAQKQVYEHYIKWDEVQSWINIESWSNNDEKNILIEGWLKYSKKICKEARTWLNCHYEFLTDRFENIGKERSLDLVIDSEFKELNDKNPELLKRSIDSLAYEINSYNLCLMANYLCNDLQVKEGNLNLSRIRDTKYSIFIEHIENNIDKAIMHFSKDCKDETKDSLLFILNSEKIKTDDKENYLIGQKELLDDDSNIDTDELKTLAYNLFLINPTWRNVVAYYNNGNKDEHILIKYIGHFSDKLGKQMVAEEGNEYLSLRNYLLGTNKLAINAYSSIIKSFWGEFNGYDGLRALDQDRLLLLLSHNMLPFSEGNTNVLKETGIYADYLIKYHNQLLENLSVSYISNSDVVYKLLSSNVFTYEEKKRIITITPKDLLVRSDKVANIVLNVILYTDLKDIDEETIIKIVGSASDESSKVYIILLLINEYNYDNSKIIELLRLLGDKYADIADKSKRPALEKTRWNIKLAEALRYKGFVFSVKWYKNSSKENSD</sequence>